<reference evidence="2" key="1">
    <citation type="submission" date="2014-08" db="EMBL/GenBank/DDBJ databases">
        <authorList>
            <person name="Sharma Rahul"/>
            <person name="Thines Marco"/>
        </authorList>
    </citation>
    <scope>NUCLEOTIDE SEQUENCE</scope>
</reference>
<dbReference type="EMBL" id="LN483142">
    <property type="protein sequence ID" value="CED83322.1"/>
    <property type="molecule type" value="Genomic_DNA"/>
</dbReference>
<evidence type="ECO:0008006" key="3">
    <source>
        <dbReference type="Google" id="ProtNLM"/>
    </source>
</evidence>
<name>A0A0F7SMN9_PHARH</name>
<feature type="region of interest" description="Disordered" evidence="1">
    <location>
        <begin position="238"/>
        <end position="318"/>
    </location>
</feature>
<feature type="region of interest" description="Disordered" evidence="1">
    <location>
        <begin position="506"/>
        <end position="552"/>
    </location>
</feature>
<feature type="compositionally biased region" description="Polar residues" evidence="1">
    <location>
        <begin position="238"/>
        <end position="255"/>
    </location>
</feature>
<feature type="compositionally biased region" description="Low complexity" evidence="1">
    <location>
        <begin position="1"/>
        <end position="20"/>
    </location>
</feature>
<feature type="compositionally biased region" description="Low complexity" evidence="1">
    <location>
        <begin position="52"/>
        <end position="63"/>
    </location>
</feature>
<feature type="region of interest" description="Disordered" evidence="1">
    <location>
        <begin position="389"/>
        <end position="476"/>
    </location>
</feature>
<feature type="region of interest" description="Disordered" evidence="1">
    <location>
        <begin position="1"/>
        <end position="34"/>
    </location>
</feature>
<feature type="region of interest" description="Disordered" evidence="1">
    <location>
        <begin position="636"/>
        <end position="667"/>
    </location>
</feature>
<proteinExistence type="predicted"/>
<dbReference type="InterPro" id="IPR046347">
    <property type="entry name" value="bZIP_sf"/>
</dbReference>
<accession>A0A0F7SMN9</accession>
<sequence>MSSSSSSCSSNWSPGSSRSSLPPGIKSVAMPAVKPEHVDQDIPFSAFQLSLSLSQQPSASHPSHPAHHLSKHPAPPTKAKGSKRPKNSTDSKDDDDDGGLEDDDPDVAVSDGEGIDLTEYSGVPKRKLSLKTRNRLKQRAHRERRALHLSTLESQVSELTDLKAQKDFSDRLVSQLQFELSTNSALLAASESQRVAYEGMIREAERRDREQRTVIRLLEGEINRLRSIMATVFVNTQGTLNTPPDSHSTKTSTAESECDHAAGWSSSDVQLDSHPSASSSVPIPAVSSGWVMKESATQQPQPTTTVPEEGIPSKVFHPGSRVGQESTFLNQMFPNHIPFNPQGSSHLSSHSLYNSAPYHYPYNPYQAQPPFYSQAESYPNVFATGRPSVPTHLFPPHLRPQSEKLAEGQESSNVASAPMTKRNSDGWLPYSPARTSISRASVMSDPTGRSSPNVSSLSPRHTPLVPLPPPSADSVNDKLTVQVTSPTLSDTQSMSKARLTSLPHLQTSFLGAPPPLIPANNADPDRSQTEHASLRSQTNDATSLHIPGPSPISAYGHSISGGLWGGPPTGFPPFTPSGGMSSMYPISAGSGATLGQGLGSGTGTGPWPWSLSGLGLSPKGAEREGEWEFGLMEEKTPMGGLTSSMEHRIKGSPEKTQPPKTDLPDLS</sequence>
<feature type="compositionally biased region" description="Acidic residues" evidence="1">
    <location>
        <begin position="92"/>
        <end position="106"/>
    </location>
</feature>
<dbReference type="AlphaFoldDB" id="A0A0F7SMN9"/>
<feature type="region of interest" description="Disordered" evidence="1">
    <location>
        <begin position="52"/>
        <end position="120"/>
    </location>
</feature>
<feature type="compositionally biased region" description="Gly residues" evidence="1">
    <location>
        <begin position="595"/>
        <end position="604"/>
    </location>
</feature>
<dbReference type="GO" id="GO:0003700">
    <property type="term" value="F:DNA-binding transcription factor activity"/>
    <property type="evidence" value="ECO:0007669"/>
    <property type="project" value="InterPro"/>
</dbReference>
<evidence type="ECO:0000313" key="2">
    <source>
        <dbReference type="EMBL" id="CED83322.1"/>
    </source>
</evidence>
<dbReference type="CDD" id="cd14688">
    <property type="entry name" value="bZIP_YAP"/>
    <property type="match status" value="1"/>
</dbReference>
<feature type="compositionally biased region" description="Low complexity" evidence="1">
    <location>
        <begin position="273"/>
        <end position="288"/>
    </location>
</feature>
<feature type="compositionally biased region" description="Low complexity" evidence="1">
    <location>
        <begin position="297"/>
        <end position="307"/>
    </location>
</feature>
<feature type="compositionally biased region" description="Basic and acidic residues" evidence="1">
    <location>
        <begin position="523"/>
        <end position="533"/>
    </location>
</feature>
<protein>
    <recommendedName>
        <fullName evidence="3">BZIP domain-containing protein</fullName>
    </recommendedName>
</protein>
<organism evidence="2">
    <name type="scientific">Phaffia rhodozyma</name>
    <name type="common">Yeast</name>
    <name type="synonym">Xanthophyllomyces dendrorhous</name>
    <dbReference type="NCBI Taxonomy" id="264483"/>
    <lineage>
        <taxon>Eukaryota</taxon>
        <taxon>Fungi</taxon>
        <taxon>Dikarya</taxon>
        <taxon>Basidiomycota</taxon>
        <taxon>Agaricomycotina</taxon>
        <taxon>Tremellomycetes</taxon>
        <taxon>Cystofilobasidiales</taxon>
        <taxon>Mrakiaceae</taxon>
        <taxon>Phaffia</taxon>
    </lineage>
</organism>
<feature type="region of interest" description="Disordered" evidence="1">
    <location>
        <begin position="595"/>
        <end position="622"/>
    </location>
</feature>
<feature type="compositionally biased region" description="Polar residues" evidence="1">
    <location>
        <begin position="447"/>
        <end position="459"/>
    </location>
</feature>
<dbReference type="SUPFAM" id="SSF57959">
    <property type="entry name" value="Leucine zipper domain"/>
    <property type="match status" value="1"/>
</dbReference>
<evidence type="ECO:0000256" key="1">
    <source>
        <dbReference type="SAM" id="MobiDB-lite"/>
    </source>
</evidence>